<keyword evidence="4" id="KW-1185">Reference proteome</keyword>
<evidence type="ECO:0000313" key="4">
    <source>
        <dbReference type="Proteomes" id="UP001213000"/>
    </source>
</evidence>
<accession>A0AAD5VH63</accession>
<keyword evidence="1" id="KW-0812">Transmembrane</keyword>
<dbReference type="AlphaFoldDB" id="A0AAD5VH63"/>
<dbReference type="PANTHER" id="PTHR35043:SF7">
    <property type="entry name" value="TRANSCRIPTION FACTOR DOMAIN-CONTAINING PROTEIN"/>
    <property type="match status" value="1"/>
</dbReference>
<keyword evidence="1" id="KW-0472">Membrane</keyword>
<protein>
    <recommendedName>
        <fullName evidence="2">DUF6534 domain-containing protein</fullName>
    </recommendedName>
</protein>
<feature type="transmembrane region" description="Helical" evidence="1">
    <location>
        <begin position="545"/>
        <end position="567"/>
    </location>
</feature>
<feature type="transmembrane region" description="Helical" evidence="1">
    <location>
        <begin position="170"/>
        <end position="192"/>
    </location>
</feature>
<dbReference type="EMBL" id="JANIEX010001429">
    <property type="protein sequence ID" value="KAJ3558024.1"/>
    <property type="molecule type" value="Genomic_DNA"/>
</dbReference>
<gene>
    <name evidence="3" type="ORF">NP233_g11594</name>
</gene>
<feature type="transmembrane region" description="Helical" evidence="1">
    <location>
        <begin position="129"/>
        <end position="150"/>
    </location>
</feature>
<feature type="transmembrane region" description="Helical" evidence="1">
    <location>
        <begin position="425"/>
        <end position="443"/>
    </location>
</feature>
<dbReference type="PANTHER" id="PTHR35043">
    <property type="entry name" value="TRANSCRIPTION FACTOR DOMAIN-CONTAINING PROTEIN"/>
    <property type="match status" value="1"/>
</dbReference>
<feature type="transmembrane region" description="Helical" evidence="1">
    <location>
        <begin position="786"/>
        <end position="804"/>
    </location>
</feature>
<feature type="transmembrane region" description="Helical" evidence="1">
    <location>
        <begin position="25"/>
        <end position="46"/>
    </location>
</feature>
<keyword evidence="1" id="KW-1133">Transmembrane helix</keyword>
<feature type="transmembrane region" description="Helical" evidence="1">
    <location>
        <begin position="573"/>
        <end position="590"/>
    </location>
</feature>
<feature type="transmembrane region" description="Helical" evidence="1">
    <location>
        <begin position="744"/>
        <end position="766"/>
    </location>
</feature>
<feature type="transmembrane region" description="Helical" evidence="1">
    <location>
        <begin position="387"/>
        <end position="405"/>
    </location>
</feature>
<reference evidence="3" key="1">
    <citation type="submission" date="2022-07" db="EMBL/GenBank/DDBJ databases">
        <title>Genome Sequence of Leucocoprinus birnbaumii.</title>
        <authorList>
            <person name="Buettner E."/>
        </authorList>
    </citation>
    <scope>NUCLEOTIDE SEQUENCE</scope>
    <source>
        <strain evidence="3">VT141</strain>
    </source>
</reference>
<proteinExistence type="predicted"/>
<organism evidence="3 4">
    <name type="scientific">Leucocoprinus birnbaumii</name>
    <dbReference type="NCBI Taxonomy" id="56174"/>
    <lineage>
        <taxon>Eukaryota</taxon>
        <taxon>Fungi</taxon>
        <taxon>Dikarya</taxon>
        <taxon>Basidiomycota</taxon>
        <taxon>Agaricomycotina</taxon>
        <taxon>Agaricomycetes</taxon>
        <taxon>Agaricomycetidae</taxon>
        <taxon>Agaricales</taxon>
        <taxon>Agaricineae</taxon>
        <taxon>Agaricaceae</taxon>
        <taxon>Leucocoprinus</taxon>
    </lineage>
</organism>
<evidence type="ECO:0000256" key="1">
    <source>
        <dbReference type="SAM" id="Phobius"/>
    </source>
</evidence>
<dbReference type="InterPro" id="IPR045339">
    <property type="entry name" value="DUF6534"/>
</dbReference>
<feature type="transmembrane region" description="Helical" evidence="1">
    <location>
        <begin position="713"/>
        <end position="732"/>
    </location>
</feature>
<feature type="transmembrane region" description="Helical" evidence="1">
    <location>
        <begin position="639"/>
        <end position="658"/>
    </location>
</feature>
<name>A0AAD5VH63_9AGAR</name>
<feature type="transmembrane region" description="Helical" evidence="1">
    <location>
        <begin position="58"/>
        <end position="84"/>
    </location>
</feature>
<evidence type="ECO:0000259" key="2">
    <source>
        <dbReference type="Pfam" id="PF20152"/>
    </source>
</evidence>
<evidence type="ECO:0000313" key="3">
    <source>
        <dbReference type="EMBL" id="KAJ3558024.1"/>
    </source>
</evidence>
<dbReference type="Proteomes" id="UP001213000">
    <property type="component" value="Unassembled WGS sequence"/>
</dbReference>
<feature type="domain" description="DUF6534" evidence="2">
    <location>
        <begin position="176"/>
        <end position="261"/>
    </location>
</feature>
<feature type="transmembrane region" description="Helical" evidence="1">
    <location>
        <begin position="104"/>
        <end position="122"/>
    </location>
</feature>
<comment type="caution">
    <text evidence="3">The sequence shown here is derived from an EMBL/GenBank/DDBJ whole genome shotgun (WGS) entry which is preliminary data.</text>
</comment>
<dbReference type="Pfam" id="PF20152">
    <property type="entry name" value="DUF6534"/>
    <property type="match status" value="1"/>
</dbReference>
<sequence>MDTGGFKQGLPPIPENIGSITGPPFLGIILNWFLFGILTLQYYLYYVSFPNDRLFLRLAVTLICAVELVQTMLTVADGFHWFVFGFGNTSALNEFFFANFDSPIMTAIVALVVQCMYAWRVYRISQAKFFTLIITLCALAQATGGIGIGIVHQQAGTISNWPSQYQPLLIIWAGFSALADVLIASIMTWLLLRSQGWEIQEEKRRNMLTKIVRLTIETNVASAAVALAELLTCTIPAIAPPKSSYFLAPYSNSFLAMLNNRTLVRQDFSRSQGPSRMVSFNAGDSRRQWESSYASRQPSVTFKAPVAVQETKEDYSSSQFPFVAMKSSSPRSNSGAAFISLFAAWQEAASPFLSVPLSSSGASGTPSLAFLGRDVPECLNPVATRSVLDILWSCFATIFACTWVAVHPNVPSPHHSGWTTLKSQILVMTVAIFAPECVMMWALRQNLGARKHANNYNLRFNLIPQSRSIFSMIGDWFSDDAKKSEKVELAWGMTHGFLLEMRGMALYHDGKPHKFIEDVSELTQRFDMPAEAVYDKSKGDFLTKLLAILQTSWFAAQCITRWATGLYVTELEVMTLAFACFNVVTYALWWHKPQNMRVALPLQPPSSPFLCPCCGKFLTSDVVKESTSAPPQGQQSHHFLVRLKFFLITLLKIFLYLIRVPTWPIIISKLVVSAILKMTGDSEWSKGFHEGGGTFKFQNYEYYSSEPGNQAKVMIPISIIGTIFGALHLIPLWLSSFPSQAGRIVWMVCAIWVTAQPLLLFPVQYIQKVLVAHDVDHKPMLSQMKWIGPILILVVIQVGSSYAYPLSRLILFAVSLYGLSVSPPDAFRAVDWSSFIPHI</sequence>